<protein>
    <submittedName>
        <fullName evidence="2">Membrane protein</fullName>
    </submittedName>
</protein>
<feature type="transmembrane region" description="Helical" evidence="1">
    <location>
        <begin position="12"/>
        <end position="32"/>
    </location>
</feature>
<feature type="transmembrane region" description="Helical" evidence="1">
    <location>
        <begin position="38"/>
        <end position="60"/>
    </location>
</feature>
<feature type="transmembrane region" description="Helical" evidence="1">
    <location>
        <begin position="235"/>
        <end position="255"/>
    </location>
</feature>
<feature type="transmembrane region" description="Helical" evidence="1">
    <location>
        <begin position="72"/>
        <end position="93"/>
    </location>
</feature>
<feature type="transmembrane region" description="Helical" evidence="1">
    <location>
        <begin position="105"/>
        <end position="129"/>
    </location>
</feature>
<comment type="caution">
    <text evidence="2">The sequence shown here is derived from an EMBL/GenBank/DDBJ whole genome shotgun (WGS) entry which is preliminary data.</text>
</comment>
<evidence type="ECO:0000313" key="2">
    <source>
        <dbReference type="EMBL" id="KEQ45873.1"/>
    </source>
</evidence>
<accession>A0A081QSF0</accession>
<proteinExistence type="predicted"/>
<dbReference type="AlphaFoldDB" id="A0A081QSF0"/>
<feature type="transmembrane region" description="Helical" evidence="1">
    <location>
        <begin position="164"/>
        <end position="186"/>
    </location>
</feature>
<keyword evidence="1" id="KW-0472">Membrane</keyword>
<feature type="transmembrane region" description="Helical" evidence="1">
    <location>
        <begin position="141"/>
        <end position="158"/>
    </location>
</feature>
<keyword evidence="1" id="KW-0812">Transmembrane</keyword>
<dbReference type="EMBL" id="JPFZ01000011">
    <property type="protein sequence ID" value="KEQ45873.1"/>
    <property type="molecule type" value="Genomic_DNA"/>
</dbReference>
<sequence length="397" mass="46664">MLERVIHQRDYLVTVITHLIFFILGIVLLYCGGLEDKFIAYIFIFIFIFICLKVFCFFYLSRTKNIIEKIANFFITAGFGCIDFLILTYLVLFSIEQLHDTSFSFFDSILLAILAILFIFIMPVWEAYLMKSTTLENIRPFITAASIEFIFGIVLYFFDPKESAIISAFSALFIFLLTPENSELLFNIKISKYRAQQISILRFNLIFMISIMYVISRMIPFPMCNAKLIEIATPLLMRFIYLLVVWIIPLFIIYFPGSRQFFQKHLGLYSTQLELNGDWNMLSKKDVIARNFLLNIDGRRVKDDKTIFYLNEKLEVLSDDEEKIGKIIKIDSAQIILELNNKEERKSLRNRKKYIKFIKKGSGKYNKYKDENKVLDQLNCNEEPFSIRGIYESSTFN</sequence>
<reference evidence="2 3" key="1">
    <citation type="submission" date="2014-05" db="EMBL/GenBank/DDBJ databases">
        <authorList>
            <person name="Daugherty S.C."/>
            <person name="Tallon L.J."/>
            <person name="Sadzewicz L."/>
            <person name="Kilian M."/>
            <person name="Tettelin H."/>
        </authorList>
    </citation>
    <scope>NUCLEOTIDE SEQUENCE [LARGE SCALE GENOMIC DNA]</scope>
    <source>
        <strain evidence="2 3">SK608</strain>
    </source>
</reference>
<feature type="transmembrane region" description="Helical" evidence="1">
    <location>
        <begin position="198"/>
        <end position="215"/>
    </location>
</feature>
<dbReference type="Proteomes" id="UP000028022">
    <property type="component" value="Unassembled WGS sequence"/>
</dbReference>
<keyword evidence="1" id="KW-1133">Transmembrane helix</keyword>
<organism evidence="2 3">
    <name type="scientific">Streptococcus mitis</name>
    <dbReference type="NCBI Taxonomy" id="28037"/>
    <lineage>
        <taxon>Bacteria</taxon>
        <taxon>Bacillati</taxon>
        <taxon>Bacillota</taxon>
        <taxon>Bacilli</taxon>
        <taxon>Lactobacillales</taxon>
        <taxon>Streptococcaceae</taxon>
        <taxon>Streptococcus</taxon>
        <taxon>Streptococcus mitis group</taxon>
    </lineage>
</organism>
<name>A0A081QSF0_STRMT</name>
<gene>
    <name evidence="2" type="ORF">SK608_1730</name>
</gene>
<evidence type="ECO:0000313" key="3">
    <source>
        <dbReference type="Proteomes" id="UP000028022"/>
    </source>
</evidence>
<evidence type="ECO:0000256" key="1">
    <source>
        <dbReference type="SAM" id="Phobius"/>
    </source>
</evidence>